<dbReference type="PaxDb" id="55529-EKX43882"/>
<reference evidence="16" key="3">
    <citation type="submission" date="2016-03" db="UniProtKB">
        <authorList>
            <consortium name="EnsemblProtists"/>
        </authorList>
    </citation>
    <scope>IDENTIFICATION</scope>
</reference>
<comment type="pathway">
    <text evidence="2">tRNA modification.</text>
</comment>
<dbReference type="SMART" id="SM00729">
    <property type="entry name" value="Elp3"/>
    <property type="match status" value="1"/>
</dbReference>
<dbReference type="AlphaFoldDB" id="L1J6E3"/>
<dbReference type="HOGENOM" id="CLU_025983_2_0_1"/>
<dbReference type="SFLD" id="SFLDG01086">
    <property type="entry name" value="elongater_protein-like"/>
    <property type="match status" value="1"/>
</dbReference>
<dbReference type="GO" id="GO:0106261">
    <property type="term" value="F:tRNA uridine(34) acetyltransferase activity"/>
    <property type="evidence" value="ECO:0007669"/>
    <property type="project" value="UniProtKB-EC"/>
</dbReference>
<keyword evidence="9" id="KW-0408">Iron</keyword>
<feature type="chain" id="PRO_5008770960" description="tRNA carboxymethyluridine synthase" evidence="13">
    <location>
        <begin position="26"/>
        <end position="579"/>
    </location>
</feature>
<keyword evidence="5" id="KW-0820">tRNA-binding</keyword>
<dbReference type="InterPro" id="IPR016181">
    <property type="entry name" value="Acyl_CoA_acyltransferase"/>
</dbReference>
<evidence type="ECO:0000256" key="5">
    <source>
        <dbReference type="ARBA" id="ARBA00022555"/>
    </source>
</evidence>
<dbReference type="EC" id="2.3.1.311" evidence="11"/>
<reference evidence="15 17" key="1">
    <citation type="journal article" date="2012" name="Nature">
        <title>Algal genomes reveal evolutionary mosaicism and the fate of nucleomorphs.</title>
        <authorList>
            <consortium name="DOE Joint Genome Institute"/>
            <person name="Curtis B.A."/>
            <person name="Tanifuji G."/>
            <person name="Burki F."/>
            <person name="Gruber A."/>
            <person name="Irimia M."/>
            <person name="Maruyama S."/>
            <person name="Arias M.C."/>
            <person name="Ball S.G."/>
            <person name="Gile G.H."/>
            <person name="Hirakawa Y."/>
            <person name="Hopkins J.F."/>
            <person name="Kuo A."/>
            <person name="Rensing S.A."/>
            <person name="Schmutz J."/>
            <person name="Symeonidi A."/>
            <person name="Elias M."/>
            <person name="Eveleigh R.J."/>
            <person name="Herman E.K."/>
            <person name="Klute M.J."/>
            <person name="Nakayama T."/>
            <person name="Obornik M."/>
            <person name="Reyes-Prieto A."/>
            <person name="Armbrust E.V."/>
            <person name="Aves S.J."/>
            <person name="Beiko R.G."/>
            <person name="Coutinho P."/>
            <person name="Dacks J.B."/>
            <person name="Durnford D.G."/>
            <person name="Fast N.M."/>
            <person name="Green B.R."/>
            <person name="Grisdale C.J."/>
            <person name="Hempel F."/>
            <person name="Henrissat B."/>
            <person name="Hoppner M.P."/>
            <person name="Ishida K."/>
            <person name="Kim E."/>
            <person name="Koreny L."/>
            <person name="Kroth P.G."/>
            <person name="Liu Y."/>
            <person name="Malik S.B."/>
            <person name="Maier U.G."/>
            <person name="McRose D."/>
            <person name="Mock T."/>
            <person name="Neilson J.A."/>
            <person name="Onodera N.T."/>
            <person name="Poole A.M."/>
            <person name="Pritham E.J."/>
            <person name="Richards T.A."/>
            <person name="Rocap G."/>
            <person name="Roy S.W."/>
            <person name="Sarai C."/>
            <person name="Schaack S."/>
            <person name="Shirato S."/>
            <person name="Slamovits C.H."/>
            <person name="Spencer D.F."/>
            <person name="Suzuki S."/>
            <person name="Worden A.Z."/>
            <person name="Zauner S."/>
            <person name="Barry K."/>
            <person name="Bell C."/>
            <person name="Bharti A.K."/>
            <person name="Crow J.A."/>
            <person name="Grimwood J."/>
            <person name="Kramer R."/>
            <person name="Lindquist E."/>
            <person name="Lucas S."/>
            <person name="Salamov A."/>
            <person name="McFadden G.I."/>
            <person name="Lane C.E."/>
            <person name="Keeling P.J."/>
            <person name="Gray M.W."/>
            <person name="Grigoriev I.V."/>
            <person name="Archibald J.M."/>
        </authorList>
    </citation>
    <scope>NUCLEOTIDE SEQUENCE</scope>
    <source>
        <strain evidence="15 17">CCMP2712</strain>
    </source>
</reference>
<dbReference type="SFLD" id="SFLDS00029">
    <property type="entry name" value="Radical_SAM"/>
    <property type="match status" value="1"/>
</dbReference>
<evidence type="ECO:0000256" key="6">
    <source>
        <dbReference type="ARBA" id="ARBA00022691"/>
    </source>
</evidence>
<dbReference type="RefSeq" id="XP_005830862.1">
    <property type="nucleotide sequence ID" value="XM_005830805.1"/>
</dbReference>
<evidence type="ECO:0000256" key="3">
    <source>
        <dbReference type="ARBA" id="ARBA00005494"/>
    </source>
</evidence>
<dbReference type="GO" id="GO:0005634">
    <property type="term" value="C:nucleus"/>
    <property type="evidence" value="ECO:0007669"/>
    <property type="project" value="TreeGrafter"/>
</dbReference>
<organism evidence="15">
    <name type="scientific">Guillardia theta (strain CCMP2712)</name>
    <name type="common">Cryptophyte</name>
    <dbReference type="NCBI Taxonomy" id="905079"/>
    <lineage>
        <taxon>Eukaryota</taxon>
        <taxon>Cryptophyceae</taxon>
        <taxon>Pyrenomonadales</taxon>
        <taxon>Geminigeraceae</taxon>
        <taxon>Guillardia</taxon>
    </lineage>
</organism>
<dbReference type="PANTHER" id="PTHR11135">
    <property type="entry name" value="HISTONE ACETYLTRANSFERASE-RELATED"/>
    <property type="match status" value="1"/>
</dbReference>
<dbReference type="Gene3D" id="3.40.630.30">
    <property type="match status" value="1"/>
</dbReference>
<dbReference type="Pfam" id="PF04055">
    <property type="entry name" value="Radical_SAM"/>
    <property type="match status" value="1"/>
</dbReference>
<dbReference type="InterPro" id="IPR006638">
    <property type="entry name" value="Elp3/MiaA/NifB-like_rSAM"/>
</dbReference>
<comment type="cofactor">
    <cofactor evidence="1">
        <name>[4Fe-4S] cluster</name>
        <dbReference type="ChEBI" id="CHEBI:49883"/>
    </cofactor>
</comment>
<dbReference type="KEGG" id="gtt:GUITHDRAFT_140168"/>
<protein>
    <recommendedName>
        <fullName evidence="11">tRNA carboxymethyluridine synthase</fullName>
        <ecNumber evidence="11">2.3.1.311</ecNumber>
    </recommendedName>
</protein>
<evidence type="ECO:0000313" key="16">
    <source>
        <dbReference type="EnsemblProtists" id="EKX43882"/>
    </source>
</evidence>
<dbReference type="InterPro" id="IPR032432">
    <property type="entry name" value="Radical_SAM_C"/>
</dbReference>
<sequence length="579" mass="65822">MQGREATTGMLLLLFATLFLSTCDGSCEREASPHTAASVMESALLSTGLKGAHKIQSHARFLHDLLISTNWTGLDHKAGRSLLDTSRHQLSKNSLVKAYNDLVQRGVVEADHSFSSLLIRKSCRSWSGVLVVTLFTAPGPFSCPMDCHYCPNEVDENDIGHKVDKIEVLVLGGTWSFYPEDYQKNFIRVLEFCESLVLDFQFKDIYYAANTLDDPPQERRLPLEIKEEQKINEGARYKVIGITLETRPDFITRAEIRRFRSYGCTRVQVGLQHTNDTILEIVNRKCTHAQGMKAIKLLKDNCFKVDIHLMPDLPGEIHLFDGTLFISHLGASPQIDREMLEKALFDPDMDADYYKIYPTTVTPFTKIAQWYHEGLYKPYADRNDGTELVELLIWFKQHIQEWKRINRIPRDIPNQSILGVLNKVVDLKEAVLVERTHFSSGGLETFISFETPNFETLLGFVRLRINGDSTSTIFPELLDAALIRELHVYGVLVPTYEDDNLIRPQHVGFGRRLMARAERLAWKAGKRKVAVISGVGVRQYYASLGYHLEGEGEYMVKYLNEHSVLNGFDDEPAFSHSTA</sequence>
<dbReference type="Proteomes" id="UP000011087">
    <property type="component" value="Unassembled WGS sequence"/>
</dbReference>
<dbReference type="STRING" id="905079.L1J6E3"/>
<dbReference type="EMBL" id="JH993008">
    <property type="protein sequence ID" value="EKX43882.1"/>
    <property type="molecule type" value="Genomic_DNA"/>
</dbReference>
<evidence type="ECO:0000259" key="14">
    <source>
        <dbReference type="SMART" id="SM00729"/>
    </source>
</evidence>
<dbReference type="InterPro" id="IPR007197">
    <property type="entry name" value="rSAM"/>
</dbReference>
<dbReference type="eggNOG" id="KOG2535">
    <property type="taxonomic scope" value="Eukaryota"/>
</dbReference>
<evidence type="ECO:0000256" key="8">
    <source>
        <dbReference type="ARBA" id="ARBA00022884"/>
    </source>
</evidence>
<dbReference type="InterPro" id="IPR039661">
    <property type="entry name" value="ELP3"/>
</dbReference>
<evidence type="ECO:0000256" key="9">
    <source>
        <dbReference type="ARBA" id="ARBA00023004"/>
    </source>
</evidence>
<evidence type="ECO:0000256" key="2">
    <source>
        <dbReference type="ARBA" id="ARBA00005217"/>
    </source>
</evidence>
<dbReference type="GO" id="GO:0002926">
    <property type="term" value="P:tRNA wobble base 5-methoxycarbonylmethyl-2-thiouridinylation"/>
    <property type="evidence" value="ECO:0007669"/>
    <property type="project" value="TreeGrafter"/>
</dbReference>
<evidence type="ECO:0000256" key="7">
    <source>
        <dbReference type="ARBA" id="ARBA00022723"/>
    </source>
</evidence>
<dbReference type="GO" id="GO:0005737">
    <property type="term" value="C:cytoplasm"/>
    <property type="evidence" value="ECO:0007669"/>
    <property type="project" value="TreeGrafter"/>
</dbReference>
<dbReference type="OMA" id="CKDIRER"/>
<keyword evidence="6" id="KW-0949">S-adenosyl-L-methionine</keyword>
<dbReference type="GO" id="GO:0051539">
    <property type="term" value="F:4 iron, 4 sulfur cluster binding"/>
    <property type="evidence" value="ECO:0007669"/>
    <property type="project" value="UniProtKB-KW"/>
</dbReference>
<evidence type="ECO:0000256" key="1">
    <source>
        <dbReference type="ARBA" id="ARBA00001966"/>
    </source>
</evidence>
<dbReference type="Pfam" id="PF16199">
    <property type="entry name" value="Radical_SAM_C"/>
    <property type="match status" value="1"/>
</dbReference>
<dbReference type="GO" id="GO:0046872">
    <property type="term" value="F:metal ion binding"/>
    <property type="evidence" value="ECO:0007669"/>
    <property type="project" value="UniProtKB-KW"/>
</dbReference>
<evidence type="ECO:0000313" key="17">
    <source>
        <dbReference type="Proteomes" id="UP000011087"/>
    </source>
</evidence>
<comment type="similarity">
    <text evidence="3">Belongs to the ELP3 family.</text>
</comment>
<keyword evidence="13" id="KW-0732">Signal</keyword>
<dbReference type="PANTHER" id="PTHR11135:SF2">
    <property type="entry name" value="ELONGATOR COMPLEX PROTEIN 3"/>
    <property type="match status" value="1"/>
</dbReference>
<dbReference type="EnsemblProtists" id="EKX43882">
    <property type="protein sequence ID" value="EKX43882"/>
    <property type="gene ID" value="GUITHDRAFT_140168"/>
</dbReference>
<keyword evidence="8" id="KW-0694">RNA-binding</keyword>
<accession>L1J6E3</accession>
<dbReference type="InterPro" id="IPR058240">
    <property type="entry name" value="rSAM_sf"/>
</dbReference>
<feature type="signal peptide" evidence="13">
    <location>
        <begin position="1"/>
        <end position="25"/>
    </location>
</feature>
<name>L1J6E3_GUITC</name>
<dbReference type="SUPFAM" id="SSF55729">
    <property type="entry name" value="Acyl-CoA N-acyltransferases (Nat)"/>
    <property type="match status" value="1"/>
</dbReference>
<dbReference type="GO" id="GO:0000049">
    <property type="term" value="F:tRNA binding"/>
    <property type="evidence" value="ECO:0007669"/>
    <property type="project" value="UniProtKB-KW"/>
</dbReference>
<comment type="catalytic activity">
    <reaction evidence="12">
        <text>uridine(34) in tRNA + acetyl-CoA + S-adenosyl-L-methionine + H2O = 5-(carboxymethyl)uridine(34) in tRNA + 5'-deoxyadenosine + L-methionine + CoA + 2 H(+)</text>
        <dbReference type="Rhea" id="RHEA:61020"/>
        <dbReference type="Rhea" id="RHEA-COMP:10407"/>
        <dbReference type="Rhea" id="RHEA-COMP:11727"/>
        <dbReference type="ChEBI" id="CHEBI:15377"/>
        <dbReference type="ChEBI" id="CHEBI:15378"/>
        <dbReference type="ChEBI" id="CHEBI:17319"/>
        <dbReference type="ChEBI" id="CHEBI:57287"/>
        <dbReference type="ChEBI" id="CHEBI:57288"/>
        <dbReference type="ChEBI" id="CHEBI:57844"/>
        <dbReference type="ChEBI" id="CHEBI:59789"/>
        <dbReference type="ChEBI" id="CHEBI:65315"/>
        <dbReference type="ChEBI" id="CHEBI:74882"/>
        <dbReference type="EC" id="2.3.1.311"/>
    </reaction>
    <physiologicalReaction direction="left-to-right" evidence="12">
        <dbReference type="Rhea" id="RHEA:61021"/>
    </physiologicalReaction>
</comment>
<evidence type="ECO:0000256" key="11">
    <source>
        <dbReference type="ARBA" id="ARBA00044771"/>
    </source>
</evidence>
<dbReference type="GO" id="GO:0033588">
    <property type="term" value="C:elongator holoenzyme complex"/>
    <property type="evidence" value="ECO:0007669"/>
    <property type="project" value="TreeGrafter"/>
</dbReference>
<feature type="domain" description="Elp3/MiaA/NifB-like radical SAM core" evidence="14">
    <location>
        <begin position="133"/>
        <end position="390"/>
    </location>
</feature>
<evidence type="ECO:0000256" key="13">
    <source>
        <dbReference type="SAM" id="SignalP"/>
    </source>
</evidence>
<keyword evidence="4" id="KW-0004">4Fe-4S</keyword>
<dbReference type="GeneID" id="17300417"/>
<keyword evidence="7" id="KW-0479">Metal-binding</keyword>
<dbReference type="OrthoDB" id="10265243at2759"/>
<evidence type="ECO:0000256" key="4">
    <source>
        <dbReference type="ARBA" id="ARBA00022485"/>
    </source>
</evidence>
<gene>
    <name evidence="15" type="ORF">GUITHDRAFT_140168</name>
</gene>
<evidence type="ECO:0000256" key="10">
    <source>
        <dbReference type="ARBA" id="ARBA00023014"/>
    </source>
</evidence>
<keyword evidence="17" id="KW-1185">Reference proteome</keyword>
<evidence type="ECO:0000313" key="15">
    <source>
        <dbReference type="EMBL" id="EKX43882.1"/>
    </source>
</evidence>
<proteinExistence type="inferred from homology"/>
<reference evidence="17" key="2">
    <citation type="submission" date="2012-11" db="EMBL/GenBank/DDBJ databases">
        <authorList>
            <person name="Kuo A."/>
            <person name="Curtis B.A."/>
            <person name="Tanifuji G."/>
            <person name="Burki F."/>
            <person name="Gruber A."/>
            <person name="Irimia M."/>
            <person name="Maruyama S."/>
            <person name="Arias M.C."/>
            <person name="Ball S.G."/>
            <person name="Gile G.H."/>
            <person name="Hirakawa Y."/>
            <person name="Hopkins J.F."/>
            <person name="Rensing S.A."/>
            <person name="Schmutz J."/>
            <person name="Symeonidi A."/>
            <person name="Elias M."/>
            <person name="Eveleigh R.J."/>
            <person name="Herman E.K."/>
            <person name="Klute M.J."/>
            <person name="Nakayama T."/>
            <person name="Obornik M."/>
            <person name="Reyes-Prieto A."/>
            <person name="Armbrust E.V."/>
            <person name="Aves S.J."/>
            <person name="Beiko R.G."/>
            <person name="Coutinho P."/>
            <person name="Dacks J.B."/>
            <person name="Durnford D.G."/>
            <person name="Fast N.M."/>
            <person name="Green B.R."/>
            <person name="Grisdale C."/>
            <person name="Hempe F."/>
            <person name="Henrissat B."/>
            <person name="Hoppner M.P."/>
            <person name="Ishida K.-I."/>
            <person name="Kim E."/>
            <person name="Koreny L."/>
            <person name="Kroth P.G."/>
            <person name="Liu Y."/>
            <person name="Malik S.-B."/>
            <person name="Maier U.G."/>
            <person name="McRose D."/>
            <person name="Mock T."/>
            <person name="Neilson J.A."/>
            <person name="Onodera N.T."/>
            <person name="Poole A.M."/>
            <person name="Pritham E.J."/>
            <person name="Richards T.A."/>
            <person name="Rocap G."/>
            <person name="Roy S.W."/>
            <person name="Sarai C."/>
            <person name="Schaack S."/>
            <person name="Shirato S."/>
            <person name="Slamovits C.H."/>
            <person name="Spencer D.F."/>
            <person name="Suzuki S."/>
            <person name="Worden A.Z."/>
            <person name="Zauner S."/>
            <person name="Barry K."/>
            <person name="Bell C."/>
            <person name="Bharti A.K."/>
            <person name="Crow J.A."/>
            <person name="Grimwood J."/>
            <person name="Kramer R."/>
            <person name="Lindquist E."/>
            <person name="Lucas S."/>
            <person name="Salamov A."/>
            <person name="McFadden G.I."/>
            <person name="Lane C.E."/>
            <person name="Keeling P.J."/>
            <person name="Gray M.W."/>
            <person name="Grigoriev I.V."/>
            <person name="Archibald J.M."/>
        </authorList>
    </citation>
    <scope>NUCLEOTIDE SEQUENCE</scope>
    <source>
        <strain evidence="17">CCMP2712</strain>
    </source>
</reference>
<evidence type="ECO:0000256" key="12">
    <source>
        <dbReference type="ARBA" id="ARBA00047372"/>
    </source>
</evidence>
<dbReference type="SUPFAM" id="SSF102114">
    <property type="entry name" value="Radical SAM enzymes"/>
    <property type="match status" value="1"/>
</dbReference>
<keyword evidence="10" id="KW-0411">Iron-sulfur</keyword>